<organism evidence="1 2">
    <name type="scientific">Knufia fluminis</name>
    <dbReference type="NCBI Taxonomy" id="191047"/>
    <lineage>
        <taxon>Eukaryota</taxon>
        <taxon>Fungi</taxon>
        <taxon>Dikarya</taxon>
        <taxon>Ascomycota</taxon>
        <taxon>Pezizomycotina</taxon>
        <taxon>Eurotiomycetes</taxon>
        <taxon>Chaetothyriomycetidae</taxon>
        <taxon>Chaetothyriales</taxon>
        <taxon>Trichomeriaceae</taxon>
        <taxon>Knufia</taxon>
    </lineage>
</organism>
<gene>
    <name evidence="1" type="ORF">OHC33_004942</name>
</gene>
<name>A0AAN8I918_9EURO</name>
<reference evidence="1 2" key="1">
    <citation type="submission" date="2022-12" db="EMBL/GenBank/DDBJ databases">
        <title>Genomic features and morphological characterization of a novel Knufia sp. strain isolated from spacecraft assembly facility.</title>
        <authorList>
            <person name="Teixeira M."/>
            <person name="Chander A.M."/>
            <person name="Stajich J.E."/>
            <person name="Venkateswaran K."/>
        </authorList>
    </citation>
    <scope>NUCLEOTIDE SEQUENCE [LARGE SCALE GENOMIC DNA]</scope>
    <source>
        <strain evidence="1 2">FJI-L2-BK-P2</strain>
    </source>
</reference>
<protein>
    <submittedName>
        <fullName evidence="1">Uncharacterized protein</fullName>
    </submittedName>
</protein>
<evidence type="ECO:0000313" key="2">
    <source>
        <dbReference type="Proteomes" id="UP001316803"/>
    </source>
</evidence>
<comment type="caution">
    <text evidence="1">The sequence shown here is derived from an EMBL/GenBank/DDBJ whole genome shotgun (WGS) entry which is preliminary data.</text>
</comment>
<keyword evidence="2" id="KW-1185">Reference proteome</keyword>
<dbReference type="EMBL" id="JAKLMC020000010">
    <property type="protein sequence ID" value="KAK5953675.1"/>
    <property type="molecule type" value="Genomic_DNA"/>
</dbReference>
<sequence>MCRSPIRRTDRSELVSGEKEWQAYWNKRATQQDQDRPGYAEQEQFRRSIFVARAREHIDRSTAERLLKEMVQNVEWQFTQNLDSMFETQARCYKNLTNFEVFFREYFRSGRPLERYHQQLEASLGPIRTSIEIDFKKGISKLKDEHVQHRLLINEVYDNAVVHAEQNFRDSVDAACQVLVQARSRQADAHRWEADPPVPKPIRKDYRALSGGVRGVSGHCPEVQSEWRS</sequence>
<dbReference type="Proteomes" id="UP001316803">
    <property type="component" value="Unassembled WGS sequence"/>
</dbReference>
<proteinExistence type="predicted"/>
<accession>A0AAN8I918</accession>
<evidence type="ECO:0000313" key="1">
    <source>
        <dbReference type="EMBL" id="KAK5953675.1"/>
    </source>
</evidence>
<dbReference type="AlphaFoldDB" id="A0AAN8I918"/>